<sequence>MMMLSKSLVAAATAASALAAVLQTVPRASSFVTISGTQFDIDGKVGYFAGTNCYWCSFLTNQADVDSTFSHIASSGLKVVRVWGFNDVNTQPSPGQIWFQKLSATGSTINTGVDGLQTLDYVVKSAEQHNLKLVIPFVNNWNDYGGINAYVNAFGGNATTWFTNSAAQTQYRKYIQAVVSRYANSTAIFAWELANEPRCNGCSTDVIVQWATSVSQYVKSLDANHLVTLGDEGLGLSTGDSSYPYTYGEGTDFAKNVQIKSLDFGTFHLYPDSWGTNYTWGNGWIQTHAAACLAAGKPCLFEEYGAQQNPCANEAPWQTTSLTTRGMGGDLFWQWGDTFANGAQSNSDPYTVWYNSSNWQCLVKNHVDAINGGTTTPPPVSSTTTTSSRTSSTPPPPGGSCTQLYGQCGGYGYTGPTCCAQGTCTYLNYWYSQCLSA</sequence>
<dbReference type="InterPro" id="IPR000254">
    <property type="entry name" value="CBD"/>
</dbReference>
<dbReference type="GO" id="GO:0005576">
    <property type="term" value="C:extracellular region"/>
    <property type="evidence" value="ECO:0007669"/>
    <property type="project" value="UniProtKB-SubCell"/>
</dbReference>
<dbReference type="SUPFAM" id="SSF57180">
    <property type="entry name" value="Cellulose-binding domain"/>
    <property type="match status" value="1"/>
</dbReference>
<evidence type="ECO:0000256" key="7">
    <source>
        <dbReference type="ARBA" id="ARBA00022801"/>
    </source>
</evidence>
<keyword evidence="8 14" id="KW-0326">Glycosidase</keyword>
<dbReference type="GO" id="GO:0030248">
    <property type="term" value="F:cellulose binding"/>
    <property type="evidence" value="ECO:0007669"/>
    <property type="project" value="InterPro"/>
</dbReference>
<dbReference type="PROSITE" id="PS00562">
    <property type="entry name" value="CBM1_1"/>
    <property type="match status" value="1"/>
</dbReference>
<reference evidence="14" key="1">
    <citation type="submission" date="2010-05" db="EMBL/GenBank/DDBJ databases">
        <title>Isolation of Trichoderma longibrachiatum beta-mannanase gene and expression of recombinant mannanase in Pichia pastoris.</title>
        <authorList>
            <person name="Lim J.L."/>
            <person name="Abu Bakar F.D."/>
            <person name="Abdul Murad A.M."/>
        </authorList>
    </citation>
    <scope>NUCLEOTIDE SEQUENCE</scope>
    <source>
        <strain evidence="14">DSM 63060</strain>
    </source>
</reference>
<accession>E2FZU3</accession>
<evidence type="ECO:0000256" key="3">
    <source>
        <dbReference type="ARBA" id="ARBA00005641"/>
    </source>
</evidence>
<evidence type="ECO:0000313" key="14">
    <source>
        <dbReference type="EMBL" id="ADN93457.1"/>
    </source>
</evidence>
<dbReference type="Pfam" id="PF00734">
    <property type="entry name" value="CBM_1"/>
    <property type="match status" value="1"/>
</dbReference>
<dbReference type="PANTHER" id="PTHR31451">
    <property type="match status" value="1"/>
</dbReference>
<evidence type="ECO:0000256" key="12">
    <source>
        <dbReference type="SAM" id="SignalP"/>
    </source>
</evidence>
<dbReference type="InterPro" id="IPR035971">
    <property type="entry name" value="CBD_sf"/>
</dbReference>
<feature type="signal peptide" evidence="12">
    <location>
        <begin position="1"/>
        <end position="19"/>
    </location>
</feature>
<dbReference type="Pfam" id="PF26410">
    <property type="entry name" value="GH5_mannosidase"/>
    <property type="match status" value="1"/>
</dbReference>
<proteinExistence type="inferred from homology"/>
<dbReference type="AlphaFoldDB" id="E2FZU3"/>
<dbReference type="InterPro" id="IPR017853">
    <property type="entry name" value="GH"/>
</dbReference>
<evidence type="ECO:0000256" key="6">
    <source>
        <dbReference type="ARBA" id="ARBA00022729"/>
    </source>
</evidence>
<dbReference type="InterPro" id="IPR045053">
    <property type="entry name" value="MAN-like"/>
</dbReference>
<evidence type="ECO:0000256" key="4">
    <source>
        <dbReference type="ARBA" id="ARBA00012706"/>
    </source>
</evidence>
<keyword evidence="6 12" id="KW-0732">Signal</keyword>
<comment type="catalytic activity">
    <reaction evidence="1">
        <text>Random hydrolysis of (1-&gt;4)-beta-D-mannosidic linkages in mannans, galactomannans and glucomannans.</text>
        <dbReference type="EC" id="3.2.1.78"/>
    </reaction>
</comment>
<dbReference type="SMR" id="E2FZU3"/>
<dbReference type="EMBL" id="HM230064">
    <property type="protein sequence ID" value="ADN93457.1"/>
    <property type="molecule type" value="Genomic_DNA"/>
</dbReference>
<evidence type="ECO:0000256" key="5">
    <source>
        <dbReference type="ARBA" id="ARBA00022525"/>
    </source>
</evidence>
<dbReference type="PANTHER" id="PTHR31451:SF39">
    <property type="entry name" value="MANNAN ENDO-1,4-BETA-MANNOSIDASE 1"/>
    <property type="match status" value="1"/>
</dbReference>
<evidence type="ECO:0000256" key="2">
    <source>
        <dbReference type="ARBA" id="ARBA00004613"/>
    </source>
</evidence>
<dbReference type="CAZy" id="CBM1">
    <property type="family name" value="Carbohydrate-Binding Module Family 1"/>
</dbReference>
<feature type="region of interest" description="Disordered" evidence="11">
    <location>
        <begin position="372"/>
        <end position="398"/>
    </location>
</feature>
<evidence type="ECO:0000256" key="1">
    <source>
        <dbReference type="ARBA" id="ARBA00001678"/>
    </source>
</evidence>
<feature type="domain" description="CBM1" evidence="13">
    <location>
        <begin position="400"/>
        <end position="435"/>
    </location>
</feature>
<evidence type="ECO:0000256" key="9">
    <source>
        <dbReference type="ARBA" id="ARBA00068505"/>
    </source>
</evidence>
<organism evidence="14">
    <name type="scientific">Trichoderma longibrachiatum</name>
    <dbReference type="NCBI Taxonomy" id="5548"/>
    <lineage>
        <taxon>Eukaryota</taxon>
        <taxon>Fungi</taxon>
        <taxon>Dikarya</taxon>
        <taxon>Ascomycota</taxon>
        <taxon>Pezizomycotina</taxon>
        <taxon>Sordariomycetes</taxon>
        <taxon>Hypocreomycetidae</taxon>
        <taxon>Hypocreales</taxon>
        <taxon>Hypocreaceae</taxon>
        <taxon>Trichoderma</taxon>
    </lineage>
</organism>
<dbReference type="SUPFAM" id="SSF51445">
    <property type="entry name" value="(Trans)glycosidases"/>
    <property type="match status" value="1"/>
</dbReference>
<feature type="chain" id="PRO_5003159128" description="Mannan endo-1,4-beta-mannosidase A" evidence="12">
    <location>
        <begin position="20"/>
        <end position="437"/>
    </location>
</feature>
<name>E2FZU3_TRILO</name>
<dbReference type="GO" id="GO:0016985">
    <property type="term" value="F:mannan endo-1,4-beta-mannosidase activity"/>
    <property type="evidence" value="ECO:0007669"/>
    <property type="project" value="UniProtKB-EC"/>
</dbReference>
<keyword evidence="5" id="KW-0964">Secreted</keyword>
<evidence type="ECO:0000259" key="13">
    <source>
        <dbReference type="PROSITE" id="PS51164"/>
    </source>
</evidence>
<keyword evidence="7 14" id="KW-0378">Hydrolase</keyword>
<dbReference type="EC" id="3.2.1.78" evidence="4"/>
<evidence type="ECO:0000256" key="10">
    <source>
        <dbReference type="ARBA" id="ARBA00077212"/>
    </source>
</evidence>
<comment type="similarity">
    <text evidence="3">Belongs to the glycosyl hydrolase 5 (cellulase A) family.</text>
</comment>
<dbReference type="PROSITE" id="PS51164">
    <property type="entry name" value="CBM1_2"/>
    <property type="match status" value="1"/>
</dbReference>
<dbReference type="InterPro" id="IPR001547">
    <property type="entry name" value="Glyco_hydro_5"/>
</dbReference>
<comment type="subcellular location">
    <subcellularLocation>
        <location evidence="2">Secreted</location>
    </subcellularLocation>
</comment>
<dbReference type="GO" id="GO:0046355">
    <property type="term" value="P:mannan catabolic process"/>
    <property type="evidence" value="ECO:0007669"/>
    <property type="project" value="UniProtKB-ARBA"/>
</dbReference>
<dbReference type="CAZy" id="GH5">
    <property type="family name" value="Glycoside Hydrolase Family 5"/>
</dbReference>
<dbReference type="Gene3D" id="3.20.20.80">
    <property type="entry name" value="Glycosidases"/>
    <property type="match status" value="1"/>
</dbReference>
<protein>
    <recommendedName>
        <fullName evidence="9">Mannan endo-1,4-beta-mannosidase A</fullName>
        <ecNumber evidence="4">3.2.1.78</ecNumber>
    </recommendedName>
    <alternativeName>
        <fullName evidence="10">Endo-beta-1,4-mannanase A</fullName>
    </alternativeName>
</protein>
<feature type="compositionally biased region" description="Low complexity" evidence="11">
    <location>
        <begin position="381"/>
        <end position="392"/>
    </location>
</feature>
<evidence type="ECO:0000256" key="11">
    <source>
        <dbReference type="SAM" id="MobiDB-lite"/>
    </source>
</evidence>
<dbReference type="SMART" id="SM00236">
    <property type="entry name" value="fCBD"/>
    <property type="match status" value="1"/>
</dbReference>
<dbReference type="FunFam" id="3.20.20.80:FF:000076">
    <property type="entry name" value="Mannan endo-1,4-beta-mannosidase A"/>
    <property type="match status" value="1"/>
</dbReference>
<evidence type="ECO:0000256" key="8">
    <source>
        <dbReference type="ARBA" id="ARBA00023295"/>
    </source>
</evidence>